<dbReference type="Gene3D" id="2.60.40.1250">
    <property type="entry name" value="Thiol:disulfide interchange protein DsbD, N-terminal domain"/>
    <property type="match status" value="1"/>
</dbReference>
<evidence type="ECO:0000256" key="1">
    <source>
        <dbReference type="SAM" id="SignalP"/>
    </source>
</evidence>
<dbReference type="EMBL" id="QCXX01000001">
    <property type="protein sequence ID" value="PUV26453.1"/>
    <property type="molecule type" value="Genomic_DNA"/>
</dbReference>
<sequence length="152" mass="17118">MNRLAILVMTVFMMFCGHAKGQTSTGQITWECTLKRKSPDEGEILMKARIAPGWHMYALGNSPNSPIKTNFKFKPDSSYQLLGTVTQPTPLSKFEKLLGMPVTYFENEVEFGQRIKLKGKNGTIRGTIQFMQCSDQVCVPPQDFGFALKIFN</sequence>
<keyword evidence="1" id="KW-0732">Signal</keyword>
<dbReference type="RefSeq" id="WP_108632745.1">
    <property type="nucleotide sequence ID" value="NZ_QCXX01000001.1"/>
</dbReference>
<evidence type="ECO:0000313" key="3">
    <source>
        <dbReference type="EMBL" id="PUV26453.1"/>
    </source>
</evidence>
<feature type="chain" id="PRO_5016759907" description="Thiol:disulfide interchange protein DsbD N-terminal domain-containing protein" evidence="1">
    <location>
        <begin position="20"/>
        <end position="152"/>
    </location>
</feature>
<accession>A0A363P0Q1</accession>
<keyword evidence="4" id="KW-1185">Reference proteome</keyword>
<feature type="signal peptide" evidence="1">
    <location>
        <begin position="1"/>
        <end position="19"/>
    </location>
</feature>
<proteinExistence type="predicted"/>
<evidence type="ECO:0000259" key="2">
    <source>
        <dbReference type="Pfam" id="PF11412"/>
    </source>
</evidence>
<dbReference type="AlphaFoldDB" id="A0A363P0Q1"/>
<reference evidence="3 4" key="1">
    <citation type="submission" date="2018-04" db="EMBL/GenBank/DDBJ databases">
        <title>Sphingobacterium sp. M46 Genome.</title>
        <authorList>
            <person name="Cheng J."/>
            <person name="Li Y."/>
        </authorList>
    </citation>
    <scope>NUCLEOTIDE SEQUENCE [LARGE SCALE GENOMIC DNA]</scope>
    <source>
        <strain evidence="3 4">M46</strain>
    </source>
</reference>
<organism evidence="3 4">
    <name type="scientific">Sphingobacterium athyrii</name>
    <dbReference type="NCBI Taxonomy" id="2152717"/>
    <lineage>
        <taxon>Bacteria</taxon>
        <taxon>Pseudomonadati</taxon>
        <taxon>Bacteroidota</taxon>
        <taxon>Sphingobacteriia</taxon>
        <taxon>Sphingobacteriales</taxon>
        <taxon>Sphingobacteriaceae</taxon>
        <taxon>Sphingobacterium</taxon>
    </lineage>
</organism>
<comment type="caution">
    <text evidence="3">The sequence shown here is derived from an EMBL/GenBank/DDBJ whole genome shotgun (WGS) entry which is preliminary data.</text>
</comment>
<gene>
    <name evidence="3" type="ORF">DCO56_05795</name>
</gene>
<name>A0A363P0Q1_9SPHI</name>
<feature type="domain" description="Thiol:disulfide interchange protein DsbD N-terminal" evidence="2">
    <location>
        <begin position="38"/>
        <end position="143"/>
    </location>
</feature>
<evidence type="ECO:0000313" key="4">
    <source>
        <dbReference type="Proteomes" id="UP000250831"/>
    </source>
</evidence>
<dbReference type="InterPro" id="IPR028250">
    <property type="entry name" value="DsbDN"/>
</dbReference>
<dbReference type="Proteomes" id="UP000250831">
    <property type="component" value="Unassembled WGS sequence"/>
</dbReference>
<dbReference type="Pfam" id="PF11412">
    <property type="entry name" value="DsbD_N"/>
    <property type="match status" value="1"/>
</dbReference>
<dbReference type="InterPro" id="IPR036929">
    <property type="entry name" value="DsbDN_sf"/>
</dbReference>
<dbReference type="OrthoDB" id="767251at2"/>
<protein>
    <recommendedName>
        <fullName evidence="2">Thiol:disulfide interchange protein DsbD N-terminal domain-containing protein</fullName>
    </recommendedName>
</protein>